<dbReference type="AlphaFoldDB" id="A0A9P8XXZ7"/>
<dbReference type="GO" id="GO:0004499">
    <property type="term" value="F:N,N-dimethylaniline monooxygenase activity"/>
    <property type="evidence" value="ECO:0007669"/>
    <property type="project" value="InterPro"/>
</dbReference>
<evidence type="ECO:0000313" key="6">
    <source>
        <dbReference type="EMBL" id="KAH7024634.1"/>
    </source>
</evidence>
<evidence type="ECO:0000256" key="5">
    <source>
        <dbReference type="ARBA" id="ARBA00023033"/>
    </source>
</evidence>
<keyword evidence="5" id="KW-0503">Monooxygenase</keyword>
<dbReference type="GeneID" id="70184571"/>
<dbReference type="SUPFAM" id="SSF51905">
    <property type="entry name" value="FAD/NAD(P)-binding domain"/>
    <property type="match status" value="1"/>
</dbReference>
<keyword evidence="7" id="KW-1185">Reference proteome</keyword>
<dbReference type="InterPro" id="IPR036188">
    <property type="entry name" value="FAD/NAD-bd_sf"/>
</dbReference>
<evidence type="ECO:0000256" key="2">
    <source>
        <dbReference type="ARBA" id="ARBA00022630"/>
    </source>
</evidence>
<dbReference type="GO" id="GO:0050660">
    <property type="term" value="F:flavin adenine dinucleotide binding"/>
    <property type="evidence" value="ECO:0007669"/>
    <property type="project" value="InterPro"/>
</dbReference>
<dbReference type="Pfam" id="PF00743">
    <property type="entry name" value="FMO-like"/>
    <property type="match status" value="1"/>
</dbReference>
<comment type="caution">
    <text evidence="6">The sequence shown here is derived from an EMBL/GenBank/DDBJ whole genome shotgun (WGS) entry which is preliminary data.</text>
</comment>
<gene>
    <name evidence="6" type="ORF">B0I36DRAFT_331753</name>
</gene>
<name>A0A9P8XXZ7_9PEZI</name>
<evidence type="ECO:0000256" key="1">
    <source>
        <dbReference type="ARBA" id="ARBA00001974"/>
    </source>
</evidence>
<reference evidence="6" key="1">
    <citation type="journal article" date="2021" name="Nat. Commun.">
        <title>Genetic determinants of endophytism in the Arabidopsis root mycobiome.</title>
        <authorList>
            <person name="Mesny F."/>
            <person name="Miyauchi S."/>
            <person name="Thiergart T."/>
            <person name="Pickel B."/>
            <person name="Atanasova L."/>
            <person name="Karlsson M."/>
            <person name="Huettel B."/>
            <person name="Barry K.W."/>
            <person name="Haridas S."/>
            <person name="Chen C."/>
            <person name="Bauer D."/>
            <person name="Andreopoulos W."/>
            <person name="Pangilinan J."/>
            <person name="LaButti K."/>
            <person name="Riley R."/>
            <person name="Lipzen A."/>
            <person name="Clum A."/>
            <person name="Drula E."/>
            <person name="Henrissat B."/>
            <person name="Kohler A."/>
            <person name="Grigoriev I.V."/>
            <person name="Martin F.M."/>
            <person name="Hacquard S."/>
        </authorList>
    </citation>
    <scope>NUCLEOTIDE SEQUENCE</scope>
    <source>
        <strain evidence="6">MPI-CAGE-CH-0230</strain>
    </source>
</reference>
<sequence length="489" mass="54856">MGSADTGLDFEVLIVGAGISGINAAHRIQYELPDDTSYAVLEARGAVGGTWDLFNYPGIRSDSDIASFCFKWAPWAGSEYLGQGRDIQQYMDKAVHDAGIADHIKFHHRVSSADWNSKTSCWHVFVQTPQGERTLTSRFVVLGTGYYNYEEPLAVTIPGIDNFAGRVVHPQFWPEDLDYTGKNIVVIGSGATAVTLVPALAAKGARHVTMLQRSPSYLFPVPTEDRAGAFLNRFLPVTWAARLLRLYNTTRTYFLFWFCQTFPQKAIALIRKNTERLLPKEVSYDPHFKPRYNPWDQRLCASPRGDFFKTLRQGNGSVVTDTIEQVTKDTIRLTSGQVLHPDIIVTATGLKICFAGNIPFSIDGGAPIHPADKFIWKAAMIQDLPNLFYVLGYTNASWTLGADITATLIVRMLRRMRRQGKTSVVPRLTGRERETMQPKTMFDLSSTYLKVANGELPKGGTGQWEPRTHYFKDLFRIKWGDIDSGLEVR</sequence>
<dbReference type="RefSeq" id="XP_046008182.1">
    <property type="nucleotide sequence ID" value="XM_046155025.1"/>
</dbReference>
<dbReference type="OrthoDB" id="66881at2759"/>
<evidence type="ECO:0000256" key="4">
    <source>
        <dbReference type="ARBA" id="ARBA00023002"/>
    </source>
</evidence>
<evidence type="ECO:0000313" key="7">
    <source>
        <dbReference type="Proteomes" id="UP000756346"/>
    </source>
</evidence>
<dbReference type="InterPro" id="IPR020946">
    <property type="entry name" value="Flavin_mOase-like"/>
</dbReference>
<dbReference type="PANTHER" id="PTHR43872:SF1">
    <property type="entry name" value="MONOOXYGENASE, PUTATIVE (AFU_ORTHOLOGUE AFUA_8G02570)-RELATED"/>
    <property type="match status" value="1"/>
</dbReference>
<evidence type="ECO:0000256" key="3">
    <source>
        <dbReference type="ARBA" id="ARBA00022827"/>
    </source>
</evidence>
<comment type="cofactor">
    <cofactor evidence="1">
        <name>FAD</name>
        <dbReference type="ChEBI" id="CHEBI:57692"/>
    </cofactor>
</comment>
<accession>A0A9P8XXZ7</accession>
<dbReference type="InterPro" id="IPR051820">
    <property type="entry name" value="FAD-binding_MO"/>
</dbReference>
<dbReference type="Gene3D" id="3.50.50.60">
    <property type="entry name" value="FAD/NAD(P)-binding domain"/>
    <property type="match status" value="3"/>
</dbReference>
<keyword evidence="2" id="KW-0285">Flavoprotein</keyword>
<evidence type="ECO:0008006" key="8">
    <source>
        <dbReference type="Google" id="ProtNLM"/>
    </source>
</evidence>
<dbReference type="GO" id="GO:0050661">
    <property type="term" value="F:NADP binding"/>
    <property type="evidence" value="ECO:0007669"/>
    <property type="project" value="InterPro"/>
</dbReference>
<dbReference type="Proteomes" id="UP000756346">
    <property type="component" value="Unassembled WGS sequence"/>
</dbReference>
<keyword evidence="4" id="KW-0560">Oxidoreductase</keyword>
<proteinExistence type="predicted"/>
<dbReference type="PANTHER" id="PTHR43872">
    <property type="entry name" value="MONOOXYGENASE, PUTATIVE (AFU_ORTHOLOGUE AFUA_8G02570)-RELATED"/>
    <property type="match status" value="1"/>
</dbReference>
<dbReference type="EMBL" id="JAGTJQ010000009">
    <property type="protein sequence ID" value="KAH7024634.1"/>
    <property type="molecule type" value="Genomic_DNA"/>
</dbReference>
<keyword evidence="3" id="KW-0274">FAD</keyword>
<protein>
    <recommendedName>
        <fullName evidence="8">FAD-containing monooxygenase EthA</fullName>
    </recommendedName>
</protein>
<organism evidence="6 7">
    <name type="scientific">Microdochium trichocladiopsis</name>
    <dbReference type="NCBI Taxonomy" id="1682393"/>
    <lineage>
        <taxon>Eukaryota</taxon>
        <taxon>Fungi</taxon>
        <taxon>Dikarya</taxon>
        <taxon>Ascomycota</taxon>
        <taxon>Pezizomycotina</taxon>
        <taxon>Sordariomycetes</taxon>
        <taxon>Xylariomycetidae</taxon>
        <taxon>Xylariales</taxon>
        <taxon>Microdochiaceae</taxon>
        <taxon>Microdochium</taxon>
    </lineage>
</organism>